<proteinExistence type="predicted"/>
<keyword evidence="2" id="KW-1185">Reference proteome</keyword>
<dbReference type="PANTHER" id="PTHR12265:SF0">
    <property type="entry name" value="EXPRESSED PROTEIN"/>
    <property type="match status" value="1"/>
</dbReference>
<dbReference type="Gene3D" id="3.40.50.1820">
    <property type="entry name" value="alpha/beta hydrolase"/>
    <property type="match status" value="1"/>
</dbReference>
<dbReference type="InterPro" id="IPR029058">
    <property type="entry name" value="AB_hydrolase_fold"/>
</dbReference>
<sequence length="382" mass="42941">MMWGEGGRFCWGRTEGEGRREVKGIVVIFAWLSSLETHLKPYVDLYWSLGWRPLVCHVDFLTLIFPNKATSLACGVLDELVKILNGKMQEELGLDEYRLIRECICGQIYDSAPVDFTGKMATRFLHHHTAQRLFSPTKITSWMRKVLTSGLDVVLPSRSEAQRAEYWQSLYSSVAISMGPILIFSSEDDDLAPYQVIFNFSLRLKELGVDAKLVKWSNSPHVGHYSHHQTDYHSNVIELLGKAATIFSQRRLFNEGSENLRSSCNNISESICSLHETALSSNESLRRVDVSASDNICVPSSSNNLEVKVGSSLLDERKGNSFTFPSVNLQGVLSQVLFDVCVPKNVEGWDIKPVSLNVKQSIDLARGHGPSNHMRCIRCSRL</sequence>
<dbReference type="AlphaFoldDB" id="A0A4S8IV30"/>
<evidence type="ECO:0000313" key="2">
    <source>
        <dbReference type="Proteomes" id="UP000317650"/>
    </source>
</evidence>
<dbReference type="SUPFAM" id="SSF53474">
    <property type="entry name" value="alpha/beta-Hydrolases"/>
    <property type="match status" value="1"/>
</dbReference>
<dbReference type="InterPro" id="IPR008547">
    <property type="entry name" value="DUF829_TMEM53"/>
</dbReference>
<protein>
    <submittedName>
        <fullName evidence="1">Uncharacterized protein</fullName>
    </submittedName>
</protein>
<dbReference type="Pfam" id="PF05705">
    <property type="entry name" value="DUF829"/>
    <property type="match status" value="1"/>
</dbReference>
<accession>A0A4S8IV30</accession>
<gene>
    <name evidence="1" type="ORF">C4D60_Mb10t05920</name>
</gene>
<reference evidence="1 2" key="1">
    <citation type="journal article" date="2019" name="Nat. Plants">
        <title>Genome sequencing of Musa balbisiana reveals subgenome evolution and function divergence in polyploid bananas.</title>
        <authorList>
            <person name="Yao X."/>
        </authorList>
    </citation>
    <scope>NUCLEOTIDE SEQUENCE [LARGE SCALE GENOMIC DNA]</scope>
    <source>
        <strain evidence="2">cv. DH-PKW</strain>
        <tissue evidence="1">Leaves</tissue>
    </source>
</reference>
<comment type="caution">
    <text evidence="1">The sequence shown here is derived from an EMBL/GenBank/DDBJ whole genome shotgun (WGS) entry which is preliminary data.</text>
</comment>
<name>A0A4S8IV30_MUSBA</name>
<organism evidence="1 2">
    <name type="scientific">Musa balbisiana</name>
    <name type="common">Banana</name>
    <dbReference type="NCBI Taxonomy" id="52838"/>
    <lineage>
        <taxon>Eukaryota</taxon>
        <taxon>Viridiplantae</taxon>
        <taxon>Streptophyta</taxon>
        <taxon>Embryophyta</taxon>
        <taxon>Tracheophyta</taxon>
        <taxon>Spermatophyta</taxon>
        <taxon>Magnoliopsida</taxon>
        <taxon>Liliopsida</taxon>
        <taxon>Zingiberales</taxon>
        <taxon>Musaceae</taxon>
        <taxon>Musa</taxon>
    </lineage>
</organism>
<dbReference type="PANTHER" id="PTHR12265">
    <property type="entry name" value="TRANSMEMBRANE PROTEIN 53"/>
    <property type="match status" value="1"/>
</dbReference>
<dbReference type="EMBL" id="PYDT01000008">
    <property type="protein sequence ID" value="THU52625.1"/>
    <property type="molecule type" value="Genomic_DNA"/>
</dbReference>
<dbReference type="Proteomes" id="UP000317650">
    <property type="component" value="Chromosome 10"/>
</dbReference>
<evidence type="ECO:0000313" key="1">
    <source>
        <dbReference type="EMBL" id="THU52625.1"/>
    </source>
</evidence>